<dbReference type="PaxDb" id="29760-VIT_09s0018g01320.t01"/>
<sequence length="72" mass="8340">MHRAGVNEEAVRGTDSVLTEYVKVAPNQINRIMKQGSCGSDEALIPCQLGRFFFFFLFELNTIIYRYKTKEF</sequence>
<evidence type="ECO:0000313" key="1">
    <source>
        <dbReference type="EMBL" id="CBI25241.3"/>
    </source>
</evidence>
<organism evidence="1 2">
    <name type="scientific">Vitis vinifera</name>
    <name type="common">Grape</name>
    <dbReference type="NCBI Taxonomy" id="29760"/>
    <lineage>
        <taxon>Eukaryota</taxon>
        <taxon>Viridiplantae</taxon>
        <taxon>Streptophyta</taxon>
        <taxon>Embryophyta</taxon>
        <taxon>Tracheophyta</taxon>
        <taxon>Spermatophyta</taxon>
        <taxon>Magnoliopsida</taxon>
        <taxon>eudicotyledons</taxon>
        <taxon>Gunneridae</taxon>
        <taxon>Pentapetalae</taxon>
        <taxon>rosids</taxon>
        <taxon>Vitales</taxon>
        <taxon>Vitaceae</taxon>
        <taxon>Viteae</taxon>
        <taxon>Vitis</taxon>
    </lineage>
</organism>
<dbReference type="AlphaFoldDB" id="D7T409"/>
<dbReference type="EMBL" id="FN595513">
    <property type="protein sequence ID" value="CBI25241.3"/>
    <property type="molecule type" value="Genomic_DNA"/>
</dbReference>
<reference evidence="2" key="1">
    <citation type="journal article" date="2007" name="Nature">
        <title>The grapevine genome sequence suggests ancestral hexaploidization in major angiosperm phyla.</title>
        <authorList>
            <consortium name="The French-Italian Public Consortium for Grapevine Genome Characterization."/>
            <person name="Jaillon O."/>
            <person name="Aury J.-M."/>
            <person name="Noel B."/>
            <person name="Policriti A."/>
            <person name="Clepet C."/>
            <person name="Casagrande A."/>
            <person name="Choisne N."/>
            <person name="Aubourg S."/>
            <person name="Vitulo N."/>
            <person name="Jubin C."/>
            <person name="Vezzi A."/>
            <person name="Legeai F."/>
            <person name="Hugueney P."/>
            <person name="Dasilva C."/>
            <person name="Horner D."/>
            <person name="Mica E."/>
            <person name="Jublot D."/>
            <person name="Poulain J."/>
            <person name="Bruyere C."/>
            <person name="Billault A."/>
            <person name="Segurens B."/>
            <person name="Gouyvenoux M."/>
            <person name="Ugarte E."/>
            <person name="Cattonaro F."/>
            <person name="Anthouard V."/>
            <person name="Vico V."/>
            <person name="Del Fabbro C."/>
            <person name="Alaux M."/>
            <person name="Di Gaspero G."/>
            <person name="Dumas V."/>
            <person name="Felice N."/>
            <person name="Paillard S."/>
            <person name="Juman I."/>
            <person name="Moroldo M."/>
            <person name="Scalabrin S."/>
            <person name="Canaguier A."/>
            <person name="Le Clainche I."/>
            <person name="Malacrida G."/>
            <person name="Durand E."/>
            <person name="Pesole G."/>
            <person name="Laucou V."/>
            <person name="Chatelet P."/>
            <person name="Merdinoglu D."/>
            <person name="Delledonne M."/>
            <person name="Pezzotti M."/>
            <person name="Lecharny A."/>
            <person name="Scarpelli C."/>
            <person name="Artiguenave F."/>
            <person name="Pe M.E."/>
            <person name="Valle G."/>
            <person name="Morgante M."/>
            <person name="Caboche M."/>
            <person name="Adam-Blondon A.-F."/>
            <person name="Weissenbach J."/>
            <person name="Quetier F."/>
            <person name="Wincker P."/>
        </authorList>
    </citation>
    <scope>NUCLEOTIDE SEQUENCE [LARGE SCALE GENOMIC DNA]</scope>
    <source>
        <strain evidence="2">cv. Pinot noir / PN40024</strain>
    </source>
</reference>
<evidence type="ECO:0000313" key="2">
    <source>
        <dbReference type="Proteomes" id="UP000009183"/>
    </source>
</evidence>
<dbReference type="InParanoid" id="D7T409"/>
<dbReference type="STRING" id="29760.D7T409"/>
<gene>
    <name evidence="1" type="ordered locus">VIT_09s0018g01320</name>
</gene>
<accession>D7T409</accession>
<protein>
    <submittedName>
        <fullName evidence="1">Uncharacterized protein</fullName>
    </submittedName>
</protein>
<dbReference type="Proteomes" id="UP000009183">
    <property type="component" value="Chromosome 9"/>
</dbReference>
<name>D7T409_VITVI</name>
<dbReference type="HOGENOM" id="CLU_2727417_0_0_1"/>
<keyword evidence="2" id="KW-1185">Reference proteome</keyword>
<proteinExistence type="predicted"/>